<evidence type="ECO:0000313" key="3">
    <source>
        <dbReference type="EMBL" id="HGS87038.1"/>
    </source>
</evidence>
<sequence length="139" mass="15753">MSVQCSLVKGNPFQSFEEYVKNYRQQFGSWGEAVAAARITDAGYELIGQNVRTPYGEIDLIARYGEVIVFFEVKTRSTDDFGPPEDALDTKKKEHLINAASFFVQEKNINGDWRVDLIAIRGRLGQADPEIEWFENVIG</sequence>
<dbReference type="Pfam" id="PF02021">
    <property type="entry name" value="UPF0102"/>
    <property type="match status" value="1"/>
</dbReference>
<gene>
    <name evidence="3" type="ORF">ENT17_05400</name>
</gene>
<reference evidence="3" key="1">
    <citation type="journal article" date="2020" name="mSystems">
        <title>Genome- and Community-Level Interaction Insights into Carbon Utilization and Element Cycling Functions of Hydrothermarchaeota in Hydrothermal Sediment.</title>
        <authorList>
            <person name="Zhou Z."/>
            <person name="Liu Y."/>
            <person name="Xu W."/>
            <person name="Pan J."/>
            <person name="Luo Z.H."/>
            <person name="Li M."/>
        </authorList>
    </citation>
    <scope>NUCLEOTIDE SEQUENCE [LARGE SCALE GENOMIC DNA]</scope>
    <source>
        <strain evidence="3">SpSt-556</strain>
    </source>
</reference>
<evidence type="ECO:0000256" key="1">
    <source>
        <dbReference type="ARBA" id="ARBA00006738"/>
    </source>
</evidence>
<dbReference type="InterPro" id="IPR011335">
    <property type="entry name" value="Restrct_endonuc-II-like"/>
</dbReference>
<dbReference type="PANTHER" id="PTHR34039">
    <property type="entry name" value="UPF0102 PROTEIN YRAN"/>
    <property type="match status" value="1"/>
</dbReference>
<evidence type="ECO:0000256" key="2">
    <source>
        <dbReference type="HAMAP-Rule" id="MF_00048"/>
    </source>
</evidence>
<name>A0A7C4KZ54_9CHLR</name>
<accession>A0A7C4KZ54</accession>
<protein>
    <recommendedName>
        <fullName evidence="2">UPF0102 protein ENT17_05400</fullName>
    </recommendedName>
</protein>
<dbReference type="HAMAP" id="MF_00048">
    <property type="entry name" value="UPF0102"/>
    <property type="match status" value="1"/>
</dbReference>
<comment type="similarity">
    <text evidence="1 2">Belongs to the UPF0102 family.</text>
</comment>
<comment type="caution">
    <text evidence="3">The sequence shown here is derived from an EMBL/GenBank/DDBJ whole genome shotgun (WGS) entry which is preliminary data.</text>
</comment>
<dbReference type="AlphaFoldDB" id="A0A7C4KZ54"/>
<organism evidence="3">
    <name type="scientific">Bellilinea caldifistulae</name>
    <dbReference type="NCBI Taxonomy" id="360411"/>
    <lineage>
        <taxon>Bacteria</taxon>
        <taxon>Bacillati</taxon>
        <taxon>Chloroflexota</taxon>
        <taxon>Anaerolineae</taxon>
        <taxon>Anaerolineales</taxon>
        <taxon>Anaerolineaceae</taxon>
        <taxon>Bellilinea</taxon>
    </lineage>
</organism>
<dbReference type="CDD" id="cd20736">
    <property type="entry name" value="PoNe_Nuclease"/>
    <property type="match status" value="1"/>
</dbReference>
<dbReference type="InterPro" id="IPR011856">
    <property type="entry name" value="tRNA_endonuc-like_dom_sf"/>
</dbReference>
<dbReference type="Gene3D" id="3.40.1350.10">
    <property type="match status" value="1"/>
</dbReference>
<proteinExistence type="inferred from homology"/>
<dbReference type="EMBL" id="DSXR01000052">
    <property type="protein sequence ID" value="HGS87038.1"/>
    <property type="molecule type" value="Genomic_DNA"/>
</dbReference>
<dbReference type="GO" id="GO:0003676">
    <property type="term" value="F:nucleic acid binding"/>
    <property type="evidence" value="ECO:0007669"/>
    <property type="project" value="InterPro"/>
</dbReference>
<dbReference type="NCBIfam" id="NF009150">
    <property type="entry name" value="PRK12497.1-3"/>
    <property type="match status" value="1"/>
</dbReference>
<dbReference type="InterPro" id="IPR003509">
    <property type="entry name" value="UPF0102_YraN-like"/>
</dbReference>
<dbReference type="SUPFAM" id="SSF52980">
    <property type="entry name" value="Restriction endonuclease-like"/>
    <property type="match status" value="1"/>
</dbReference>
<dbReference type="PANTHER" id="PTHR34039:SF1">
    <property type="entry name" value="UPF0102 PROTEIN YRAN"/>
    <property type="match status" value="1"/>
</dbReference>